<name>A0A926UXQ9_9CYAN</name>
<dbReference type="NCBIfam" id="TIGR00562">
    <property type="entry name" value="proto_IX_ox"/>
    <property type="match status" value="1"/>
</dbReference>
<evidence type="ECO:0000256" key="2">
    <source>
        <dbReference type="ARBA" id="ARBA00001974"/>
    </source>
</evidence>
<reference evidence="13" key="2">
    <citation type="submission" date="2020-08" db="EMBL/GenBank/DDBJ databases">
        <authorList>
            <person name="Chen M."/>
            <person name="Teng W."/>
            <person name="Zhao L."/>
            <person name="Hu C."/>
            <person name="Zhou Y."/>
            <person name="Han B."/>
            <person name="Song L."/>
            <person name="Shu W."/>
        </authorList>
    </citation>
    <scope>NUCLEOTIDE SEQUENCE</scope>
    <source>
        <strain evidence="13">FACHB-1277</strain>
    </source>
</reference>
<dbReference type="AlphaFoldDB" id="A0A926UXQ9"/>
<dbReference type="InterPro" id="IPR004572">
    <property type="entry name" value="Protoporphyrinogen_oxidase"/>
</dbReference>
<evidence type="ECO:0000256" key="4">
    <source>
        <dbReference type="ARBA" id="ARBA00008310"/>
    </source>
</evidence>
<evidence type="ECO:0000256" key="3">
    <source>
        <dbReference type="ARBA" id="ARBA00004744"/>
    </source>
</evidence>
<evidence type="ECO:0000256" key="8">
    <source>
        <dbReference type="ARBA" id="ARBA00022827"/>
    </source>
</evidence>
<dbReference type="GO" id="GO:0006783">
    <property type="term" value="P:heme biosynthetic process"/>
    <property type="evidence" value="ECO:0007669"/>
    <property type="project" value="UniProtKB-UniRule"/>
</dbReference>
<evidence type="ECO:0000256" key="6">
    <source>
        <dbReference type="ARBA" id="ARBA00019046"/>
    </source>
</evidence>
<feature type="domain" description="Amine oxidase" evidence="12">
    <location>
        <begin position="29"/>
        <end position="468"/>
    </location>
</feature>
<comment type="subcellular location">
    <subcellularLocation>
        <location evidence="11">Cytoplasm</location>
    </subcellularLocation>
</comment>
<evidence type="ECO:0000256" key="11">
    <source>
        <dbReference type="RuleBase" id="RU364052"/>
    </source>
</evidence>
<dbReference type="InterPro" id="IPR050464">
    <property type="entry name" value="Zeta_carotene_desat/Oxidored"/>
</dbReference>
<protein>
    <recommendedName>
        <fullName evidence="6 11">Coproporphyrinogen III oxidase</fullName>
        <ecNumber evidence="5 11">1.3.3.15</ecNumber>
    </recommendedName>
</protein>
<dbReference type="SUPFAM" id="SSF51905">
    <property type="entry name" value="FAD/NAD(P)-binding domain"/>
    <property type="match status" value="1"/>
</dbReference>
<proteinExistence type="inferred from homology"/>
<keyword evidence="10 11" id="KW-0350">Heme biosynthesis</keyword>
<dbReference type="InterPro" id="IPR036188">
    <property type="entry name" value="FAD/NAD-bd_sf"/>
</dbReference>
<dbReference type="Gene3D" id="3.50.50.60">
    <property type="entry name" value="FAD/NAD(P)-binding domain"/>
    <property type="match status" value="1"/>
</dbReference>
<evidence type="ECO:0000256" key="9">
    <source>
        <dbReference type="ARBA" id="ARBA00023002"/>
    </source>
</evidence>
<dbReference type="Pfam" id="PF01593">
    <property type="entry name" value="Amino_oxidase"/>
    <property type="match status" value="1"/>
</dbReference>
<dbReference type="Proteomes" id="UP000631421">
    <property type="component" value="Unassembled WGS sequence"/>
</dbReference>
<evidence type="ECO:0000256" key="1">
    <source>
        <dbReference type="ARBA" id="ARBA00001755"/>
    </source>
</evidence>
<dbReference type="SUPFAM" id="SSF54373">
    <property type="entry name" value="FAD-linked reductases, C-terminal domain"/>
    <property type="match status" value="1"/>
</dbReference>
<gene>
    <name evidence="13" type="primary">hemG</name>
    <name evidence="13" type="ORF">H6F44_17485</name>
</gene>
<accession>A0A926UXQ9</accession>
<keyword evidence="8 11" id="KW-0274">FAD</keyword>
<comment type="caution">
    <text evidence="13">The sequence shown here is derived from an EMBL/GenBank/DDBJ whole genome shotgun (WGS) entry which is preliminary data.</text>
</comment>
<sequence>MNTTPSPNLSNNAVTIARDVDVLVVGAGISGLTIAYELAVKKSYRVMVAEAQDRVGGAIISQKNDQGYLWEEGPNSFQPAPELLRLAVDVGLKEQLVLANGKLPRFVFIKGKLNALPMSPPAAIASQILDWGSKIRLALGAMGFARPAMAGEESVAQFFTRVLGRKAVDRLVAPFISGVYAGDPQRLSAKAAFSKIYRLEERYGGLIAGALLSSQERKAQKLKAQSDDLPKVKAGELGSFREGIKMLPEAIAAKLRERGAAIKQQWTLRSLSQQEDQQGKFYQACFDTPTGIEMITARSVVLSTPAYVSAKILENYLPAASQALAQIFYPTVACVVLAYPKNELVSDMQGFGNLIPRTEGIRTLGTIWTSSLFAGRAPAGWQLLLNFIGGTLDPALAKLSETEIVQAVHQDLQKTLLRPNSQAQPKAIAVHVWDQAIPQYEIGHLERLATVESALQKSPGLYVSANFIGGVALGDCIKRSMHESAKIDQFLQL</sequence>
<comment type="catalytic activity">
    <reaction evidence="1">
        <text>coproporphyrinogen III + 3 O2 = coproporphyrin III + 3 H2O2</text>
        <dbReference type="Rhea" id="RHEA:43436"/>
        <dbReference type="ChEBI" id="CHEBI:15379"/>
        <dbReference type="ChEBI" id="CHEBI:16240"/>
        <dbReference type="ChEBI" id="CHEBI:57309"/>
        <dbReference type="ChEBI" id="CHEBI:131725"/>
        <dbReference type="EC" id="1.3.3.15"/>
    </reaction>
    <physiologicalReaction direction="left-to-right" evidence="1">
        <dbReference type="Rhea" id="RHEA:43437"/>
    </physiologicalReaction>
</comment>
<reference evidence="13" key="1">
    <citation type="journal article" date="2015" name="ISME J.">
        <title>Draft Genome Sequence of Streptomyces incarnatus NRRL8089, which Produces the Nucleoside Antibiotic Sinefungin.</title>
        <authorList>
            <person name="Oshima K."/>
            <person name="Hattori M."/>
            <person name="Shimizu H."/>
            <person name="Fukuda K."/>
            <person name="Nemoto M."/>
            <person name="Inagaki K."/>
            <person name="Tamura T."/>
        </authorList>
    </citation>
    <scope>NUCLEOTIDE SEQUENCE</scope>
    <source>
        <strain evidence="13">FACHB-1277</strain>
    </source>
</reference>
<keyword evidence="9 11" id="KW-0560">Oxidoreductase</keyword>
<evidence type="ECO:0000259" key="12">
    <source>
        <dbReference type="Pfam" id="PF01593"/>
    </source>
</evidence>
<evidence type="ECO:0000313" key="14">
    <source>
        <dbReference type="Proteomes" id="UP000631421"/>
    </source>
</evidence>
<comment type="function">
    <text evidence="11">Involved in coproporphyrin-dependent heme b biosynthesis. Catalyzes the oxidation of coproporphyrinogen III to coproporphyrin III.</text>
</comment>
<dbReference type="EC" id="1.3.3.15" evidence="5 11"/>
<dbReference type="InterPro" id="IPR002937">
    <property type="entry name" value="Amino_oxidase"/>
</dbReference>
<keyword evidence="11" id="KW-0963">Cytoplasm</keyword>
<evidence type="ECO:0000256" key="10">
    <source>
        <dbReference type="ARBA" id="ARBA00023133"/>
    </source>
</evidence>
<comment type="similarity">
    <text evidence="4 11">Belongs to the protoporphyrinogen/coproporphyrinogen oxidase family. Coproporphyrinogen III oxidase subfamily.</text>
</comment>
<organism evidence="13 14">
    <name type="scientific">Pseudanabaena cinerea FACHB-1277</name>
    <dbReference type="NCBI Taxonomy" id="2949581"/>
    <lineage>
        <taxon>Bacteria</taxon>
        <taxon>Bacillati</taxon>
        <taxon>Cyanobacteriota</taxon>
        <taxon>Cyanophyceae</taxon>
        <taxon>Pseudanabaenales</taxon>
        <taxon>Pseudanabaenaceae</taxon>
        <taxon>Pseudanabaena</taxon>
        <taxon>Pseudanabaena cinerea</taxon>
    </lineage>
</organism>
<dbReference type="Gene3D" id="3.90.660.20">
    <property type="entry name" value="Protoporphyrinogen oxidase, mitochondrial, domain 2"/>
    <property type="match status" value="1"/>
</dbReference>
<comment type="cofactor">
    <cofactor evidence="2 11">
        <name>FAD</name>
        <dbReference type="ChEBI" id="CHEBI:57692"/>
    </cofactor>
</comment>
<dbReference type="PANTHER" id="PTHR42923">
    <property type="entry name" value="PROTOPORPHYRINOGEN OXIDASE"/>
    <property type="match status" value="1"/>
</dbReference>
<dbReference type="Gene3D" id="1.10.3110.10">
    <property type="entry name" value="protoporphyrinogen ix oxidase, domain 3"/>
    <property type="match status" value="1"/>
</dbReference>
<evidence type="ECO:0000256" key="7">
    <source>
        <dbReference type="ARBA" id="ARBA00022630"/>
    </source>
</evidence>
<keyword evidence="7 11" id="KW-0285">Flavoprotein</keyword>
<dbReference type="PANTHER" id="PTHR42923:SF3">
    <property type="entry name" value="PROTOPORPHYRINOGEN OXIDASE"/>
    <property type="match status" value="1"/>
</dbReference>
<evidence type="ECO:0000256" key="5">
    <source>
        <dbReference type="ARBA" id="ARBA00012402"/>
    </source>
</evidence>
<dbReference type="GO" id="GO:0005737">
    <property type="term" value="C:cytoplasm"/>
    <property type="evidence" value="ECO:0007669"/>
    <property type="project" value="UniProtKB-SubCell"/>
</dbReference>
<comment type="pathway">
    <text evidence="3 11">Porphyrin-containing compound metabolism; protoheme biosynthesis.</text>
</comment>
<keyword evidence="14" id="KW-1185">Reference proteome</keyword>
<dbReference type="EMBL" id="JACJPY010000071">
    <property type="protein sequence ID" value="MBD2151902.1"/>
    <property type="molecule type" value="Genomic_DNA"/>
</dbReference>
<dbReference type="GO" id="GO:0004729">
    <property type="term" value="F:oxygen-dependent protoporphyrinogen oxidase activity"/>
    <property type="evidence" value="ECO:0007669"/>
    <property type="project" value="UniProtKB-UniRule"/>
</dbReference>
<evidence type="ECO:0000313" key="13">
    <source>
        <dbReference type="EMBL" id="MBD2151902.1"/>
    </source>
</evidence>
<dbReference type="RefSeq" id="WP_190352317.1">
    <property type="nucleotide sequence ID" value="NZ_JACJPY010000071.1"/>
</dbReference>